<evidence type="ECO:0000256" key="10">
    <source>
        <dbReference type="SAM" id="Phobius"/>
    </source>
</evidence>
<accession>A0A5D0ND72</accession>
<keyword evidence="4" id="KW-0808">Transferase</keyword>
<keyword evidence="10" id="KW-0812">Transmembrane</keyword>
<dbReference type="GO" id="GO:0046983">
    <property type="term" value="F:protein dimerization activity"/>
    <property type="evidence" value="ECO:0007669"/>
    <property type="project" value="InterPro"/>
</dbReference>
<dbReference type="EC" id="2.7.13.3" evidence="2"/>
<keyword evidence="6 13" id="KW-0418">Kinase</keyword>
<dbReference type="GO" id="GO:0005524">
    <property type="term" value="F:ATP binding"/>
    <property type="evidence" value="ECO:0007669"/>
    <property type="project" value="UniProtKB-KW"/>
</dbReference>
<dbReference type="InterPro" id="IPR050482">
    <property type="entry name" value="Sensor_HK_TwoCompSys"/>
</dbReference>
<evidence type="ECO:0000256" key="3">
    <source>
        <dbReference type="ARBA" id="ARBA00022553"/>
    </source>
</evidence>
<keyword evidence="10" id="KW-1133">Transmembrane helix</keyword>
<evidence type="ECO:0000256" key="1">
    <source>
        <dbReference type="ARBA" id="ARBA00000085"/>
    </source>
</evidence>
<sequence length="764" mass="76940">MNRPRRSPGVAEPARTPPPGPRDLLPAAAIVVAQSLVWTVPGASPALARIFALGSPGLTGGAAAVLVTALSTGLAAGALAARRIAPGWALGGALAAALLAACSGGSAVGWPFALAVALHSLAVHRTAGLAAAGAAVTSLAAAGAVAVAGAAPRTAAGACLLAAGGTAMLWVLGRSRRRGRAGRSALAAYRAGAPAVPRFAAGAERERLMAELHDVAAHRLTGIVVAAGAATRLADPGLAAEATRHAAGAAREAVAELDRLIEAAGTVALDDIDALVAEHPGVDYRRTAAAAPPDVVAAAHRVVREALTNAVRYASGARLVRVEGTDATLTVTVTDMGGPPAAPGLGTGHGLAGLRSATRALGGSFAAGPDGPGWTVRAEFPLAAAPGSVPERRDDRPRASLAAFLKAPGGWRGPAALDAVLVVLAIALSLGAALPPGDDPDAFSSPLLGTSLALLFAVHSFPLWWRRRAPRGALTIALAALVGWLGLDLAGWPGPPLSDGFLWYWWVELALVYAVAAFRPGGRTWPAPLAVAAVGGAALASGDGITGNRAAAWAVLAAALAVPCFAVRALGAHTAARRRRRDAAAARDRDRLDREVCAAAAAERRRIADGLRRTARRHTRNAADEADAGRLDGVLAEAKAGLAALRELLSDLRARDDGGDPPPTVDGIAALAGRRGAAVRFAGERRPLPPALEVAAYQVAREMLGGGDAVTVAFSEQGVTVSGRVPDGAAAERRLRALTDACGGTLTIADDGAARGWLPEVSRP</sequence>
<dbReference type="GO" id="GO:0016020">
    <property type="term" value="C:membrane"/>
    <property type="evidence" value="ECO:0007669"/>
    <property type="project" value="InterPro"/>
</dbReference>
<feature type="transmembrane region" description="Helical" evidence="10">
    <location>
        <begin position="415"/>
        <end position="434"/>
    </location>
</feature>
<evidence type="ECO:0000259" key="11">
    <source>
        <dbReference type="Pfam" id="PF02518"/>
    </source>
</evidence>
<dbReference type="CDD" id="cd16917">
    <property type="entry name" value="HATPase_UhpB-NarQ-NarX-like"/>
    <property type="match status" value="1"/>
</dbReference>
<reference evidence="13 14" key="1">
    <citation type="submission" date="2019-08" db="EMBL/GenBank/DDBJ databases">
        <title>Actinomadura sp. nov. CYP1-5 isolated from mountain soil.</title>
        <authorList>
            <person name="Songsumanus A."/>
            <person name="Kuncharoen N."/>
            <person name="Kudo T."/>
            <person name="Yuki M."/>
            <person name="Igarashi Y."/>
            <person name="Tanasupawat S."/>
        </authorList>
    </citation>
    <scope>NUCLEOTIDE SEQUENCE [LARGE SCALE GENOMIC DNA]</scope>
    <source>
        <strain evidence="13 14">JCM 14158</strain>
    </source>
</reference>
<feature type="transmembrane region" description="Helical" evidence="10">
    <location>
        <begin position="93"/>
        <end position="117"/>
    </location>
</feature>
<evidence type="ECO:0000259" key="12">
    <source>
        <dbReference type="Pfam" id="PF07730"/>
    </source>
</evidence>
<dbReference type="SUPFAM" id="SSF55874">
    <property type="entry name" value="ATPase domain of HSP90 chaperone/DNA topoisomerase II/histidine kinase"/>
    <property type="match status" value="1"/>
</dbReference>
<keyword evidence="14" id="KW-1185">Reference proteome</keyword>
<dbReference type="EMBL" id="VSFG01000008">
    <property type="protein sequence ID" value="TYB42165.1"/>
    <property type="molecule type" value="Genomic_DNA"/>
</dbReference>
<protein>
    <recommendedName>
        <fullName evidence="2">histidine kinase</fullName>
        <ecNumber evidence="2">2.7.13.3</ecNumber>
    </recommendedName>
</protein>
<evidence type="ECO:0000256" key="2">
    <source>
        <dbReference type="ARBA" id="ARBA00012438"/>
    </source>
</evidence>
<feature type="transmembrane region" description="Helical" evidence="10">
    <location>
        <begin position="525"/>
        <end position="545"/>
    </location>
</feature>
<feature type="domain" description="Histidine kinase/HSP90-like ATPase" evidence="11">
    <location>
        <begin position="298"/>
        <end position="383"/>
    </location>
</feature>
<dbReference type="Pfam" id="PF07730">
    <property type="entry name" value="HisKA_3"/>
    <property type="match status" value="1"/>
</dbReference>
<feature type="transmembrane region" description="Helical" evidence="10">
    <location>
        <begin position="472"/>
        <end position="490"/>
    </location>
</feature>
<evidence type="ECO:0000256" key="8">
    <source>
        <dbReference type="ARBA" id="ARBA00023012"/>
    </source>
</evidence>
<dbReference type="AlphaFoldDB" id="A0A5D0ND72"/>
<dbReference type="Pfam" id="PF02518">
    <property type="entry name" value="HATPase_c"/>
    <property type="match status" value="1"/>
</dbReference>
<feature type="region of interest" description="Disordered" evidence="9">
    <location>
        <begin position="1"/>
        <end position="22"/>
    </location>
</feature>
<feature type="transmembrane region" description="Helical" evidence="10">
    <location>
        <begin position="60"/>
        <end position="81"/>
    </location>
</feature>
<comment type="caution">
    <text evidence="13">The sequence shown here is derived from an EMBL/GenBank/DDBJ whole genome shotgun (WGS) entry which is preliminary data.</text>
</comment>
<dbReference type="PANTHER" id="PTHR24421">
    <property type="entry name" value="NITRATE/NITRITE SENSOR PROTEIN NARX-RELATED"/>
    <property type="match status" value="1"/>
</dbReference>
<keyword evidence="3" id="KW-0597">Phosphoprotein</keyword>
<feature type="domain" description="Signal transduction histidine kinase subgroup 3 dimerisation and phosphoacceptor" evidence="12">
    <location>
        <begin position="204"/>
        <end position="262"/>
    </location>
</feature>
<keyword evidence="5" id="KW-0547">Nucleotide-binding</keyword>
<dbReference type="InterPro" id="IPR011712">
    <property type="entry name" value="Sig_transdc_His_kin_sub3_dim/P"/>
</dbReference>
<dbReference type="InterPro" id="IPR036890">
    <property type="entry name" value="HATPase_C_sf"/>
</dbReference>
<dbReference type="GO" id="GO:0000155">
    <property type="term" value="F:phosphorelay sensor kinase activity"/>
    <property type="evidence" value="ECO:0007669"/>
    <property type="project" value="InterPro"/>
</dbReference>
<keyword evidence="8" id="KW-0902">Two-component regulatory system</keyword>
<feature type="transmembrane region" description="Helical" evidence="10">
    <location>
        <begin position="155"/>
        <end position="173"/>
    </location>
</feature>
<comment type="catalytic activity">
    <reaction evidence="1">
        <text>ATP + protein L-histidine = ADP + protein N-phospho-L-histidine.</text>
        <dbReference type="EC" id="2.7.13.3"/>
    </reaction>
</comment>
<evidence type="ECO:0000313" key="13">
    <source>
        <dbReference type="EMBL" id="TYB42165.1"/>
    </source>
</evidence>
<organism evidence="13 14">
    <name type="scientific">Actinomadura chibensis</name>
    <dbReference type="NCBI Taxonomy" id="392828"/>
    <lineage>
        <taxon>Bacteria</taxon>
        <taxon>Bacillati</taxon>
        <taxon>Actinomycetota</taxon>
        <taxon>Actinomycetes</taxon>
        <taxon>Streptosporangiales</taxon>
        <taxon>Thermomonosporaceae</taxon>
        <taxon>Actinomadura</taxon>
    </lineage>
</organism>
<proteinExistence type="predicted"/>
<dbReference type="Gene3D" id="3.30.565.10">
    <property type="entry name" value="Histidine kinase-like ATPase, C-terminal domain"/>
    <property type="match status" value="1"/>
</dbReference>
<keyword evidence="10" id="KW-0472">Membrane</keyword>
<gene>
    <name evidence="13" type="ORF">FXF69_30520</name>
</gene>
<dbReference type="Gene3D" id="1.20.5.1930">
    <property type="match status" value="1"/>
</dbReference>
<dbReference type="STRING" id="1220554.GCA_001552135_02087"/>
<evidence type="ECO:0000256" key="6">
    <source>
        <dbReference type="ARBA" id="ARBA00022777"/>
    </source>
</evidence>
<feature type="transmembrane region" description="Helical" evidence="10">
    <location>
        <begin position="551"/>
        <end position="571"/>
    </location>
</feature>
<evidence type="ECO:0000256" key="5">
    <source>
        <dbReference type="ARBA" id="ARBA00022741"/>
    </source>
</evidence>
<evidence type="ECO:0000256" key="9">
    <source>
        <dbReference type="SAM" id="MobiDB-lite"/>
    </source>
</evidence>
<name>A0A5D0ND72_9ACTN</name>
<feature type="transmembrane region" description="Helical" evidence="10">
    <location>
        <begin position="502"/>
        <end position="518"/>
    </location>
</feature>
<dbReference type="InterPro" id="IPR003594">
    <property type="entry name" value="HATPase_dom"/>
</dbReference>
<evidence type="ECO:0000256" key="7">
    <source>
        <dbReference type="ARBA" id="ARBA00022840"/>
    </source>
</evidence>
<dbReference type="Proteomes" id="UP000323380">
    <property type="component" value="Unassembled WGS sequence"/>
</dbReference>
<evidence type="ECO:0000313" key="14">
    <source>
        <dbReference type="Proteomes" id="UP000323380"/>
    </source>
</evidence>
<keyword evidence="7" id="KW-0067">ATP-binding</keyword>
<dbReference type="PANTHER" id="PTHR24421:SF10">
    <property type="entry name" value="NITRATE_NITRITE SENSOR PROTEIN NARQ"/>
    <property type="match status" value="1"/>
</dbReference>
<evidence type="ECO:0000256" key="4">
    <source>
        <dbReference type="ARBA" id="ARBA00022679"/>
    </source>
</evidence>
<feature type="transmembrane region" description="Helical" evidence="10">
    <location>
        <begin position="129"/>
        <end position="149"/>
    </location>
</feature>
<feature type="transmembrane region" description="Helical" evidence="10">
    <location>
        <begin position="446"/>
        <end position="465"/>
    </location>
</feature>
<dbReference type="RefSeq" id="WP_067888474.1">
    <property type="nucleotide sequence ID" value="NZ_VSFG01000008.1"/>
</dbReference>